<dbReference type="Proteomes" id="UP001195483">
    <property type="component" value="Unassembled WGS sequence"/>
</dbReference>
<reference evidence="1" key="2">
    <citation type="journal article" date="2021" name="Genome Biol. Evol.">
        <title>Developing a high-quality reference genome for a parasitic bivalve with doubly uniparental inheritance (Bivalvia: Unionida).</title>
        <authorList>
            <person name="Smith C.H."/>
        </authorList>
    </citation>
    <scope>NUCLEOTIDE SEQUENCE</scope>
    <source>
        <strain evidence="1">CHS0354</strain>
        <tissue evidence="1">Mantle</tissue>
    </source>
</reference>
<dbReference type="EMBL" id="JAEAOA010002345">
    <property type="protein sequence ID" value="KAK3590126.1"/>
    <property type="molecule type" value="Genomic_DNA"/>
</dbReference>
<reference evidence="1" key="3">
    <citation type="submission" date="2023-05" db="EMBL/GenBank/DDBJ databases">
        <authorList>
            <person name="Smith C.H."/>
        </authorList>
    </citation>
    <scope>NUCLEOTIDE SEQUENCE</scope>
    <source>
        <strain evidence="1">CHS0354</strain>
        <tissue evidence="1">Mantle</tissue>
    </source>
</reference>
<accession>A0AAE0SDY8</accession>
<evidence type="ECO:0000313" key="2">
    <source>
        <dbReference type="Proteomes" id="UP001195483"/>
    </source>
</evidence>
<gene>
    <name evidence="1" type="ORF">CHS0354_041176</name>
</gene>
<name>A0AAE0SDY8_9BIVA</name>
<dbReference type="AlphaFoldDB" id="A0AAE0SDY8"/>
<sequence length="74" mass="8434">MDSCHFFAVPPWNSKKVSSAFSPNDPKNSKVCLTLFLLYGFENSKIWIFRQTSKEEHTLKVKKGNANMVQVADP</sequence>
<keyword evidence="2" id="KW-1185">Reference proteome</keyword>
<evidence type="ECO:0000313" key="1">
    <source>
        <dbReference type="EMBL" id="KAK3590126.1"/>
    </source>
</evidence>
<reference evidence="1" key="1">
    <citation type="journal article" date="2021" name="Genome Biol. Evol.">
        <title>A High-Quality Reference Genome for a Parasitic Bivalve with Doubly Uniparental Inheritance (Bivalvia: Unionida).</title>
        <authorList>
            <person name="Smith C.H."/>
        </authorList>
    </citation>
    <scope>NUCLEOTIDE SEQUENCE</scope>
    <source>
        <strain evidence="1">CHS0354</strain>
    </source>
</reference>
<protein>
    <submittedName>
        <fullName evidence="1">Uncharacterized protein</fullName>
    </submittedName>
</protein>
<proteinExistence type="predicted"/>
<comment type="caution">
    <text evidence="1">The sequence shown here is derived from an EMBL/GenBank/DDBJ whole genome shotgun (WGS) entry which is preliminary data.</text>
</comment>
<organism evidence="1 2">
    <name type="scientific">Potamilus streckersoni</name>
    <dbReference type="NCBI Taxonomy" id="2493646"/>
    <lineage>
        <taxon>Eukaryota</taxon>
        <taxon>Metazoa</taxon>
        <taxon>Spiralia</taxon>
        <taxon>Lophotrochozoa</taxon>
        <taxon>Mollusca</taxon>
        <taxon>Bivalvia</taxon>
        <taxon>Autobranchia</taxon>
        <taxon>Heteroconchia</taxon>
        <taxon>Palaeoheterodonta</taxon>
        <taxon>Unionida</taxon>
        <taxon>Unionoidea</taxon>
        <taxon>Unionidae</taxon>
        <taxon>Ambleminae</taxon>
        <taxon>Lampsilini</taxon>
        <taxon>Potamilus</taxon>
    </lineage>
</organism>